<reference evidence="6 7" key="1">
    <citation type="journal article" date="2019" name="Sci. Rep.">
        <title>A high-quality genome of Eragrostis curvula grass provides insights into Poaceae evolution and supports new strategies to enhance forage quality.</title>
        <authorList>
            <person name="Carballo J."/>
            <person name="Santos B.A.C.M."/>
            <person name="Zappacosta D."/>
            <person name="Garbus I."/>
            <person name="Selva J.P."/>
            <person name="Gallo C.A."/>
            <person name="Diaz A."/>
            <person name="Albertini E."/>
            <person name="Caccamo M."/>
            <person name="Echenique V."/>
        </authorList>
    </citation>
    <scope>NUCLEOTIDE SEQUENCE [LARGE SCALE GENOMIC DNA]</scope>
    <source>
        <strain evidence="7">cv. Victoria</strain>
        <tissue evidence="6">Leaf</tissue>
    </source>
</reference>
<dbReference type="EMBL" id="RWGY01000039">
    <property type="protein sequence ID" value="TVU10319.1"/>
    <property type="molecule type" value="Genomic_DNA"/>
</dbReference>
<dbReference type="FunFam" id="2.160.10.10:FF:000001">
    <property type="entry name" value="UTP--glucose-1-phosphate uridylyltransferase"/>
    <property type="match status" value="1"/>
</dbReference>
<comment type="caution">
    <text evidence="6">The sequence shown here is derived from an EMBL/GenBank/DDBJ whole genome shotgun (WGS) entry which is preliminary data.</text>
</comment>
<dbReference type="GO" id="GO:0006011">
    <property type="term" value="P:UDP-alpha-D-glucose metabolic process"/>
    <property type="evidence" value="ECO:0007669"/>
    <property type="project" value="InterPro"/>
</dbReference>
<protein>
    <recommendedName>
        <fullName evidence="2">UTP--glucose-1-phosphate uridylyltransferase</fullName>
        <ecNumber evidence="2">2.7.7.9</ecNumber>
    </recommendedName>
</protein>
<feature type="non-terminal residue" evidence="6">
    <location>
        <position position="1"/>
    </location>
</feature>
<dbReference type="EC" id="2.7.7.9" evidence="2"/>
<dbReference type="Gene3D" id="2.160.10.10">
    <property type="entry name" value="Hexapeptide repeat proteins"/>
    <property type="match status" value="1"/>
</dbReference>
<gene>
    <name evidence="6" type="ORF">EJB05_43842</name>
</gene>
<dbReference type="Proteomes" id="UP000324897">
    <property type="component" value="Chromosome 3"/>
</dbReference>
<evidence type="ECO:0000256" key="3">
    <source>
        <dbReference type="ARBA" id="ARBA00022679"/>
    </source>
</evidence>
<evidence type="ECO:0000313" key="6">
    <source>
        <dbReference type="EMBL" id="TVU10319.1"/>
    </source>
</evidence>
<evidence type="ECO:0000256" key="1">
    <source>
        <dbReference type="ARBA" id="ARBA00010401"/>
    </source>
</evidence>
<dbReference type="InterPro" id="IPR002618">
    <property type="entry name" value="UDPGP_fam"/>
</dbReference>
<dbReference type="SUPFAM" id="SSF53448">
    <property type="entry name" value="Nucleotide-diphospho-sugar transferases"/>
    <property type="match status" value="1"/>
</dbReference>
<dbReference type="OrthoDB" id="932129at2759"/>
<evidence type="ECO:0000256" key="5">
    <source>
        <dbReference type="ARBA" id="ARBA00048128"/>
    </source>
</evidence>
<sequence>MSEKADCINWVEVDAPSEVVLPYDGLARPPEDVESTKILLEKLVVLKLNGDHGQNMGCIGPKASIEVHNGLTFLDLIVIQIEIQCPPIITEDPVSGEGNSRKDVCHPLDQGDIFTSLNNSGYLDVSLAEGKEYVFIADSDNVGAIIDIISLSSTEILNHVISNQNEYCIEVTPKTPTDVIGSALISYEGRVQVHYLFDVQLEQLTQPFLFLLSFCLSMQVNDVKEVEKFKLLTTNNLWVNLKAIKRLIEVELLKMEITPKSKEIYGVKVQQLESPAGIAIHNFNKAIGINVLCSRFCPVKTTSDLLLVQSDLYTLNDGSLIRNPARVKPSDPLIELGPEFKEVTNFLDRFRSIPSVIELDKLEVSGDVWFGSDIKLKGEVTITAKFGVKSKLPDGLVLENKV</sequence>
<dbReference type="GO" id="GO:0003983">
    <property type="term" value="F:UTP:glucose-1-phosphate uridylyltransferase activity"/>
    <property type="evidence" value="ECO:0007669"/>
    <property type="project" value="UniProtKB-EC"/>
</dbReference>
<keyword evidence="7" id="KW-1185">Reference proteome</keyword>
<dbReference type="Gramene" id="TVU10319">
    <property type="protein sequence ID" value="TVU10319"/>
    <property type="gene ID" value="EJB05_43842"/>
</dbReference>
<name>A0A5J9TG56_9POAL</name>
<dbReference type="InterPro" id="IPR016267">
    <property type="entry name" value="UDPGP_trans"/>
</dbReference>
<evidence type="ECO:0000313" key="7">
    <source>
        <dbReference type="Proteomes" id="UP000324897"/>
    </source>
</evidence>
<keyword evidence="4" id="KW-0548">Nucleotidyltransferase</keyword>
<dbReference type="Gene3D" id="3.90.550.10">
    <property type="entry name" value="Spore Coat Polysaccharide Biosynthesis Protein SpsA, Chain A"/>
    <property type="match status" value="2"/>
</dbReference>
<dbReference type="AlphaFoldDB" id="A0A5J9TG56"/>
<accession>A0A5J9TG56</accession>
<evidence type="ECO:0000256" key="4">
    <source>
        <dbReference type="ARBA" id="ARBA00022695"/>
    </source>
</evidence>
<comment type="catalytic activity">
    <reaction evidence="5">
        <text>alpha-D-glucose 1-phosphate + UTP + H(+) = UDP-alpha-D-glucose + diphosphate</text>
        <dbReference type="Rhea" id="RHEA:19889"/>
        <dbReference type="ChEBI" id="CHEBI:15378"/>
        <dbReference type="ChEBI" id="CHEBI:33019"/>
        <dbReference type="ChEBI" id="CHEBI:46398"/>
        <dbReference type="ChEBI" id="CHEBI:58601"/>
        <dbReference type="ChEBI" id="CHEBI:58885"/>
        <dbReference type="EC" id="2.7.7.9"/>
    </reaction>
</comment>
<organism evidence="6 7">
    <name type="scientific">Eragrostis curvula</name>
    <name type="common">weeping love grass</name>
    <dbReference type="NCBI Taxonomy" id="38414"/>
    <lineage>
        <taxon>Eukaryota</taxon>
        <taxon>Viridiplantae</taxon>
        <taxon>Streptophyta</taxon>
        <taxon>Embryophyta</taxon>
        <taxon>Tracheophyta</taxon>
        <taxon>Spermatophyta</taxon>
        <taxon>Magnoliopsida</taxon>
        <taxon>Liliopsida</taxon>
        <taxon>Poales</taxon>
        <taxon>Poaceae</taxon>
        <taxon>PACMAD clade</taxon>
        <taxon>Chloridoideae</taxon>
        <taxon>Eragrostideae</taxon>
        <taxon>Eragrostidinae</taxon>
        <taxon>Eragrostis</taxon>
    </lineage>
</organism>
<dbReference type="InterPro" id="IPR029044">
    <property type="entry name" value="Nucleotide-diphossugar_trans"/>
</dbReference>
<dbReference type="Pfam" id="PF01704">
    <property type="entry name" value="UDPGP"/>
    <property type="match status" value="2"/>
</dbReference>
<comment type="similarity">
    <text evidence="1">Belongs to the UDPGP type 1 family.</text>
</comment>
<proteinExistence type="inferred from homology"/>
<keyword evidence="3" id="KW-0808">Transferase</keyword>
<dbReference type="PANTHER" id="PTHR43511">
    <property type="match status" value="1"/>
</dbReference>
<evidence type="ECO:0000256" key="2">
    <source>
        <dbReference type="ARBA" id="ARBA00012415"/>
    </source>
</evidence>